<evidence type="ECO:0000313" key="4">
    <source>
        <dbReference type="EMBL" id="CAH3034030.1"/>
    </source>
</evidence>
<sequence length="619" mass="69429">MLTLKARLLSILVLMTKLASVEERFNKGVCEWSCSVSTGEALSDALLKEKLLKLAITYKERVDLARCANETKSDTITISTAMVWLKSFTDNQTSAIAIITRSILEVIFSGQFFTGSPIEMTLSCNFELTSKKNSTNDNHQPLTPLHSPLSILYYVENLANYSKTNSTLVLIKVDKRFCIYLVTAGAAGNQSSHTFTKDSELFTFEDSWLPILVIIWISYGLYYPLIFRLFRPSKLEVKLPKIHIPLPEYPVQGKYHDTKSCQSASQPCPTEHVEETDMSHQPNAKSENLTDSIRKAVAPCGGGKNSASSFVTSCKILIDQDTDEENCGHDGSGQATIERSRQPDQSSVDGTPETDNTNDYGLHNGATPDESDQDTSEVERREQYPPRKQPDQSSPVDKISETDHTHVIIVGETNPVGVGSFIVWLIFSWGICNTVPSGVLIVGILKTSASNPSALLSEVIIVIVSVCFLWSYYCEFTKFYFDLVYKLGSSYQKKYEELTKKQKEDVVLLNYIQGEEGHSIKVIPEKLFKNACKDRNLHIRKQVVRLLIRLLIAFLVLSFVWPIISREAIMATISPLPELSTIITFFVVACPRIDYLIFGEKFEVSTEDADKFVDDYITE</sequence>
<organism evidence="4 5">
    <name type="scientific">Pocillopora meandrina</name>
    <dbReference type="NCBI Taxonomy" id="46732"/>
    <lineage>
        <taxon>Eukaryota</taxon>
        <taxon>Metazoa</taxon>
        <taxon>Cnidaria</taxon>
        <taxon>Anthozoa</taxon>
        <taxon>Hexacorallia</taxon>
        <taxon>Scleractinia</taxon>
        <taxon>Astrocoeniina</taxon>
        <taxon>Pocilloporidae</taxon>
        <taxon>Pocillopora</taxon>
    </lineage>
</organism>
<keyword evidence="2" id="KW-0812">Transmembrane</keyword>
<name>A0AAU9VMF7_9CNID</name>
<evidence type="ECO:0000256" key="3">
    <source>
        <dbReference type="SAM" id="SignalP"/>
    </source>
</evidence>
<feature type="transmembrane region" description="Helical" evidence="2">
    <location>
        <begin position="421"/>
        <end position="442"/>
    </location>
</feature>
<feature type="transmembrane region" description="Helical" evidence="2">
    <location>
        <begin position="208"/>
        <end position="230"/>
    </location>
</feature>
<keyword evidence="3" id="KW-0732">Signal</keyword>
<dbReference type="EMBL" id="CALNXJ010000002">
    <property type="protein sequence ID" value="CAH3034030.1"/>
    <property type="molecule type" value="Genomic_DNA"/>
</dbReference>
<keyword evidence="5" id="KW-1185">Reference proteome</keyword>
<proteinExistence type="predicted"/>
<gene>
    <name evidence="4" type="ORF">PMEA_00010449</name>
</gene>
<dbReference type="AlphaFoldDB" id="A0AAU9VMF7"/>
<feature type="chain" id="PRO_5043908559" description="Odorant receptor" evidence="3">
    <location>
        <begin position="24"/>
        <end position="619"/>
    </location>
</feature>
<feature type="region of interest" description="Disordered" evidence="1">
    <location>
        <begin position="260"/>
        <end position="289"/>
    </location>
</feature>
<keyword evidence="2" id="KW-1133">Transmembrane helix</keyword>
<keyword evidence="2" id="KW-0472">Membrane</keyword>
<feature type="region of interest" description="Disordered" evidence="1">
    <location>
        <begin position="322"/>
        <end position="398"/>
    </location>
</feature>
<evidence type="ECO:0008006" key="6">
    <source>
        <dbReference type="Google" id="ProtNLM"/>
    </source>
</evidence>
<accession>A0AAU9VMF7</accession>
<evidence type="ECO:0000256" key="1">
    <source>
        <dbReference type="SAM" id="MobiDB-lite"/>
    </source>
</evidence>
<protein>
    <recommendedName>
        <fullName evidence="6">Odorant receptor</fullName>
    </recommendedName>
</protein>
<reference evidence="4 5" key="1">
    <citation type="submission" date="2022-05" db="EMBL/GenBank/DDBJ databases">
        <authorList>
            <consortium name="Genoscope - CEA"/>
            <person name="William W."/>
        </authorList>
    </citation>
    <scope>NUCLEOTIDE SEQUENCE [LARGE SCALE GENOMIC DNA]</scope>
</reference>
<feature type="non-terminal residue" evidence="4">
    <location>
        <position position="619"/>
    </location>
</feature>
<feature type="compositionally biased region" description="Basic and acidic residues" evidence="1">
    <location>
        <begin position="377"/>
        <end position="390"/>
    </location>
</feature>
<feature type="compositionally biased region" description="Polar residues" evidence="1">
    <location>
        <begin position="279"/>
        <end position="289"/>
    </location>
</feature>
<dbReference type="Proteomes" id="UP001159428">
    <property type="component" value="Unassembled WGS sequence"/>
</dbReference>
<evidence type="ECO:0000313" key="5">
    <source>
        <dbReference type="Proteomes" id="UP001159428"/>
    </source>
</evidence>
<feature type="signal peptide" evidence="3">
    <location>
        <begin position="1"/>
        <end position="23"/>
    </location>
</feature>
<feature type="transmembrane region" description="Helical" evidence="2">
    <location>
        <begin position="454"/>
        <end position="473"/>
    </location>
</feature>
<comment type="caution">
    <text evidence="4">The sequence shown here is derived from an EMBL/GenBank/DDBJ whole genome shotgun (WGS) entry which is preliminary data.</text>
</comment>
<evidence type="ECO:0000256" key="2">
    <source>
        <dbReference type="SAM" id="Phobius"/>
    </source>
</evidence>
<feature type="compositionally biased region" description="Polar residues" evidence="1">
    <location>
        <begin position="333"/>
        <end position="359"/>
    </location>
</feature>
<feature type="transmembrane region" description="Helical" evidence="2">
    <location>
        <begin position="543"/>
        <end position="564"/>
    </location>
</feature>